<name>A0AAV6FGR4_9TELE</name>
<gene>
    <name evidence="2" type="ORF">AALO_G00290900</name>
</gene>
<dbReference type="InterPro" id="IPR048263">
    <property type="entry name" value="Arb2"/>
</dbReference>
<feature type="domain" description="Arb2" evidence="1">
    <location>
        <begin position="12"/>
        <end position="149"/>
    </location>
</feature>
<dbReference type="InterPro" id="IPR029058">
    <property type="entry name" value="AB_hydrolase_fold"/>
</dbReference>
<dbReference type="PANTHER" id="PTHR21357">
    <property type="entry name" value="FAM172 FAMILY PROTEIN HOMOLOG CG10038"/>
    <property type="match status" value="1"/>
</dbReference>
<evidence type="ECO:0000259" key="1">
    <source>
        <dbReference type="Pfam" id="PF22749"/>
    </source>
</evidence>
<accession>A0AAV6FGR4</accession>
<dbReference type="GO" id="GO:0031048">
    <property type="term" value="P:regulatory ncRNA-mediated heterochromatin formation"/>
    <property type="evidence" value="ECO:0007669"/>
    <property type="project" value="TreeGrafter"/>
</dbReference>
<dbReference type="Proteomes" id="UP000823561">
    <property type="component" value="Chromosome 23"/>
</dbReference>
<reference evidence="2" key="1">
    <citation type="submission" date="2020-10" db="EMBL/GenBank/DDBJ databases">
        <title>Chromosome-scale genome assembly of the Allis shad, Alosa alosa.</title>
        <authorList>
            <person name="Margot Z."/>
            <person name="Christophe K."/>
            <person name="Cabau C."/>
            <person name="Louis A."/>
            <person name="Berthelot C."/>
            <person name="Parey E."/>
            <person name="Roest Crollius H."/>
            <person name="Montfort J."/>
            <person name="Robinson-Rechavi M."/>
            <person name="Bucao C."/>
            <person name="Bouchez O."/>
            <person name="Gislard M."/>
            <person name="Lluch J."/>
            <person name="Milhes M."/>
            <person name="Lampietro C."/>
            <person name="Lopez Roques C."/>
            <person name="Donnadieu C."/>
            <person name="Braasch I."/>
            <person name="Desvignes T."/>
            <person name="Postlethwait J."/>
            <person name="Bobe J."/>
            <person name="Guiguen Y."/>
        </authorList>
    </citation>
    <scope>NUCLEOTIDE SEQUENCE</scope>
    <source>
        <strain evidence="2">M-15738</strain>
        <tissue evidence="2">Blood</tissue>
    </source>
</reference>
<feature type="domain" description="Arb2" evidence="1">
    <location>
        <begin position="153"/>
        <end position="240"/>
    </location>
</feature>
<proteinExistence type="predicted"/>
<protein>
    <recommendedName>
        <fullName evidence="1">Arb2 domain-containing protein</fullName>
    </recommendedName>
</protein>
<dbReference type="SUPFAM" id="SSF53474">
    <property type="entry name" value="alpha/beta-Hydrolases"/>
    <property type="match status" value="1"/>
</dbReference>
<dbReference type="GO" id="GO:0005634">
    <property type="term" value="C:nucleus"/>
    <property type="evidence" value="ECO:0007669"/>
    <property type="project" value="TreeGrafter"/>
</dbReference>
<dbReference type="GO" id="GO:0035197">
    <property type="term" value="F:siRNA binding"/>
    <property type="evidence" value="ECO:0007669"/>
    <property type="project" value="TreeGrafter"/>
</dbReference>
<dbReference type="PANTHER" id="PTHR21357:SF5">
    <property type="entry name" value="SI:CH73-41E3.7"/>
    <property type="match status" value="1"/>
</dbReference>
<keyword evidence="3" id="KW-1185">Reference proteome</keyword>
<dbReference type="InterPro" id="IPR053858">
    <property type="entry name" value="Arb2_dom"/>
</dbReference>
<organism evidence="2 3">
    <name type="scientific">Alosa alosa</name>
    <name type="common">allis shad</name>
    <dbReference type="NCBI Taxonomy" id="278164"/>
    <lineage>
        <taxon>Eukaryota</taxon>
        <taxon>Metazoa</taxon>
        <taxon>Chordata</taxon>
        <taxon>Craniata</taxon>
        <taxon>Vertebrata</taxon>
        <taxon>Euteleostomi</taxon>
        <taxon>Actinopterygii</taxon>
        <taxon>Neopterygii</taxon>
        <taxon>Teleostei</taxon>
        <taxon>Clupei</taxon>
        <taxon>Clupeiformes</taxon>
        <taxon>Clupeoidei</taxon>
        <taxon>Clupeidae</taxon>
        <taxon>Alosa</taxon>
    </lineage>
</organism>
<dbReference type="EMBL" id="JADWDJ010000023">
    <property type="protein sequence ID" value="KAG5261994.1"/>
    <property type="molecule type" value="Genomic_DNA"/>
</dbReference>
<evidence type="ECO:0000313" key="3">
    <source>
        <dbReference type="Proteomes" id="UP000823561"/>
    </source>
</evidence>
<comment type="caution">
    <text evidence="2">The sequence shown here is derived from an EMBL/GenBank/DDBJ whole genome shotgun (WGS) entry which is preliminary data.</text>
</comment>
<dbReference type="AlphaFoldDB" id="A0AAV6FGR4"/>
<sequence length="313" mass="35144">MEFGSNIDHNNQSLSGFPYCFTKDGLLCHKVTGELYVFRFNCHDVQSTQREQATLCSFITTYVYNILEHHLQLQRAFLPHNEGFVYMSPGALQNKRALLVLVQDTGTIRCGVWSWRMVVREGLRRGGQILYVLWAISESWGVLLMNPNEGGLSSEEHVCRVWDCLISQSAAEHIVMVAHGYGGLAFVDLLCRRAEAVESRVSAVAFIDSSHNVWHQPLRADGRGWLRAHSRRWVLSSKPLNGPVGTLRAGMQLSAGTLCHDSAPATCMESVFRFFTKAIRPRAPPTPFSIVTRSRSMCLAQERDIRAGNHPSK</sequence>
<dbReference type="Pfam" id="PF22749">
    <property type="entry name" value="Arb2"/>
    <property type="match status" value="2"/>
</dbReference>
<evidence type="ECO:0000313" key="2">
    <source>
        <dbReference type="EMBL" id="KAG5261994.1"/>
    </source>
</evidence>